<dbReference type="InterPro" id="IPR024413">
    <property type="entry name" value="Phage_phiKZ_Orf92_int-head"/>
</dbReference>
<dbReference type="Proteomes" id="UP000242032">
    <property type="component" value="Segment"/>
</dbReference>
<evidence type="ECO:0000256" key="1">
    <source>
        <dbReference type="SAM" id="MobiDB-lite"/>
    </source>
</evidence>
<dbReference type="EMBL" id="MF805716">
    <property type="protein sequence ID" value="ATN94757.1"/>
    <property type="molecule type" value="Genomic_DNA"/>
</dbReference>
<protein>
    <recommendedName>
        <fullName evidence="4">Virion structural protein</fullName>
    </recommendedName>
</protein>
<evidence type="ECO:0000313" key="3">
    <source>
        <dbReference type="Proteomes" id="UP000242032"/>
    </source>
</evidence>
<dbReference type="Pfam" id="PF12699">
    <property type="entry name" value="phiKZ_IP"/>
    <property type="match status" value="1"/>
</dbReference>
<accession>A0A2D1GQY9</accession>
<keyword evidence="3" id="KW-1185">Reference proteome</keyword>
<evidence type="ECO:0008006" key="4">
    <source>
        <dbReference type="Google" id="ProtNLM"/>
    </source>
</evidence>
<sequence length="522" mass="57607">MAKKKTVPAMDFFASLERVSDAEDKNVNLDVGKELPEQLKDDEDGKVNPSDEVTNVVTNTQIDVCKGPDVDGTADKINDKKIHVSQGLKEFQVAKGDRVENEITETADEMITKVSDTKDLNVSTKKPHQIADVPSNEDVSIMEANETEQLDHGYDATALLETTEDIITGELDDHLESLSVEMFTIVNELTKVESVQTALENYIGLVSNRHHRGHDVDHDLAKAISIALESFDYKYFNSTVPSMESFISPLTRPKASIEVLDNLQAKAKEVSTVALDFIKKLIRIVVETYQRIRQNVSNQIERVNKIMKRVKENELPDEVRTIAIPRDLILGDTGESWVGVDPVQGVTVIRNLFDSIEKNGLRALKAALAGKTTDDKALALAKGMFGTATKINANGVRYASPVVPGNRVYTFGKDKAAVDFSILDAPGKPNYGITVELLVDKNVVMAQLKAVHNLLNHLNNIRGISKESTAEIIAQMTDKEATNVGKAYLTGTTEASNDLFKCVMIWITVLEKLVDSEIKETE</sequence>
<feature type="region of interest" description="Disordered" evidence="1">
    <location>
        <begin position="24"/>
        <end position="47"/>
    </location>
</feature>
<reference evidence="2 3" key="1">
    <citation type="journal article" date="2017" name="Viruses">
        <title>Differential Effect of Newly Isolated Phages Belonging to PB1-Like, phiKZ-Like and LUZ24-Like Viruses against Multi-Drug Resistant Pseudomonas aeruginosa under Varying Growth Conditions.</title>
        <authorList>
            <person name="Latz S."/>
            <person name="Kruttgen A."/>
            <person name="Hafner H."/>
            <person name="Buhl E.M."/>
            <person name="Ritter K."/>
            <person name="Horz H.P."/>
        </authorList>
    </citation>
    <scope>NUCLEOTIDE SEQUENCE [LARGE SCALE GENOMIC DNA]</scope>
</reference>
<name>A0A2D1GQY9_9CAUD</name>
<organism evidence="2 3">
    <name type="scientific">Pseudomonas phage SL2</name>
    <dbReference type="NCBI Taxonomy" id="2041345"/>
    <lineage>
        <taxon>Viruses</taxon>
        <taxon>Duplodnaviria</taxon>
        <taxon>Heunggongvirae</taxon>
        <taxon>Uroviricota</taxon>
        <taxon>Caudoviricetes</taxon>
        <taxon>Chimalliviridae</taxon>
        <taxon>Phikzvirus</taxon>
        <taxon>Phikzvirus SL2</taxon>
    </lineage>
</organism>
<gene>
    <name evidence="2" type="ORF">SL2_180</name>
</gene>
<feature type="compositionally biased region" description="Basic and acidic residues" evidence="1">
    <location>
        <begin position="24"/>
        <end position="46"/>
    </location>
</feature>
<proteinExistence type="predicted"/>
<evidence type="ECO:0000313" key="2">
    <source>
        <dbReference type="EMBL" id="ATN94757.1"/>
    </source>
</evidence>